<dbReference type="InterPro" id="IPR009061">
    <property type="entry name" value="DNA-bd_dom_put_sf"/>
</dbReference>
<dbReference type="GO" id="GO:0045893">
    <property type="term" value="P:positive regulation of DNA-templated transcription"/>
    <property type="evidence" value="ECO:0007669"/>
    <property type="project" value="InterPro"/>
</dbReference>
<protein>
    <submittedName>
        <fullName evidence="8">Cu(I)-responsive transcriptional regulator</fullName>
    </submittedName>
</protein>
<dbReference type="InterPro" id="IPR015358">
    <property type="entry name" value="Tscrpt_reg_MerR_DNA-bd"/>
</dbReference>
<proteinExistence type="predicted"/>
<dbReference type="PROSITE" id="PS50937">
    <property type="entry name" value="HTH_MERR_2"/>
    <property type="match status" value="1"/>
</dbReference>
<organism evidence="8 9">
    <name type="scientific">Ramlibacter pinisoli</name>
    <dbReference type="NCBI Taxonomy" id="2682844"/>
    <lineage>
        <taxon>Bacteria</taxon>
        <taxon>Pseudomonadati</taxon>
        <taxon>Pseudomonadota</taxon>
        <taxon>Betaproteobacteria</taxon>
        <taxon>Burkholderiales</taxon>
        <taxon>Comamonadaceae</taxon>
        <taxon>Ramlibacter</taxon>
    </lineage>
</organism>
<dbReference type="Proteomes" id="UP000469385">
    <property type="component" value="Unassembled WGS sequence"/>
</dbReference>
<evidence type="ECO:0000259" key="7">
    <source>
        <dbReference type="PROSITE" id="PS50937"/>
    </source>
</evidence>
<dbReference type="Pfam" id="PF00376">
    <property type="entry name" value="MerR"/>
    <property type="match status" value="1"/>
</dbReference>
<feature type="domain" description="HTH merR-type" evidence="7">
    <location>
        <begin position="5"/>
        <end position="74"/>
    </location>
</feature>
<keyword evidence="4" id="KW-0238">DNA-binding</keyword>
<keyword evidence="5" id="KW-0804">Transcription</keyword>
<dbReference type="InterPro" id="IPR047057">
    <property type="entry name" value="MerR_fam"/>
</dbReference>
<keyword evidence="9" id="KW-1185">Reference proteome</keyword>
<comment type="caution">
    <text evidence="8">The sequence shown here is derived from an EMBL/GenBank/DDBJ whole genome shotgun (WGS) entry which is preliminary data.</text>
</comment>
<dbReference type="CDD" id="cd01108">
    <property type="entry name" value="HTH_CueR"/>
    <property type="match status" value="1"/>
</dbReference>
<dbReference type="InterPro" id="IPR000551">
    <property type="entry name" value="MerR-type_HTH_dom"/>
</dbReference>
<evidence type="ECO:0000256" key="3">
    <source>
        <dbReference type="ARBA" id="ARBA00023015"/>
    </source>
</evidence>
<evidence type="ECO:0000256" key="4">
    <source>
        <dbReference type="ARBA" id="ARBA00023125"/>
    </source>
</evidence>
<dbReference type="AlphaFoldDB" id="A0A6N8IRI7"/>
<dbReference type="GO" id="GO:0003700">
    <property type="term" value="F:DNA-binding transcription factor activity"/>
    <property type="evidence" value="ECO:0007669"/>
    <property type="project" value="InterPro"/>
</dbReference>
<dbReference type="EMBL" id="WSEL01000003">
    <property type="protein sequence ID" value="MVQ29457.1"/>
    <property type="molecule type" value="Genomic_DNA"/>
</dbReference>
<dbReference type="SUPFAM" id="SSF46955">
    <property type="entry name" value="Putative DNA-binding domain"/>
    <property type="match status" value="1"/>
</dbReference>
<dbReference type="SMART" id="SM00422">
    <property type="entry name" value="HTH_MERR"/>
    <property type="match status" value="1"/>
</dbReference>
<name>A0A6N8IRI7_9BURK</name>
<evidence type="ECO:0000256" key="1">
    <source>
        <dbReference type="ARBA" id="ARBA00004496"/>
    </source>
</evidence>
<keyword evidence="3" id="KW-0805">Transcription regulation</keyword>
<sequence>MSEGQFNIGEAARRSGVSAKMARHYESLGLLPAVHRTEAGYRQYGEREVHTLRFIRRARDLGFSMDEIGQLLKLWQNRRRSSAEVRRIASRHVDELARKLAEMEAMKRSLEHLIHCCHGDERPDCPILDELGTGTHSHREHA</sequence>
<dbReference type="Pfam" id="PF09278">
    <property type="entry name" value="MerR-DNA-bind"/>
    <property type="match status" value="1"/>
</dbReference>
<dbReference type="Gene3D" id="1.10.1660.10">
    <property type="match status" value="1"/>
</dbReference>
<accession>A0A6N8IRI7</accession>
<dbReference type="GO" id="GO:0003677">
    <property type="term" value="F:DNA binding"/>
    <property type="evidence" value="ECO:0007669"/>
    <property type="project" value="UniProtKB-KW"/>
</dbReference>
<gene>
    <name evidence="8" type="primary">cueR</name>
    <name evidence="8" type="ORF">GON04_08360</name>
</gene>
<evidence type="ECO:0000313" key="9">
    <source>
        <dbReference type="Proteomes" id="UP000469385"/>
    </source>
</evidence>
<keyword evidence="6" id="KW-0175">Coiled coil</keyword>
<keyword evidence="2" id="KW-0963">Cytoplasm</keyword>
<evidence type="ECO:0000313" key="8">
    <source>
        <dbReference type="EMBL" id="MVQ29457.1"/>
    </source>
</evidence>
<reference evidence="8 9" key="1">
    <citation type="submission" date="2019-12" db="EMBL/GenBank/DDBJ databases">
        <authorList>
            <person name="Huq M.A."/>
        </authorList>
    </citation>
    <scope>NUCLEOTIDE SEQUENCE [LARGE SCALE GENOMIC DNA]</scope>
    <source>
        <strain evidence="8 9">MAH-25</strain>
    </source>
</reference>
<dbReference type="RefSeq" id="WP_157397459.1">
    <property type="nucleotide sequence ID" value="NZ_WSEL01000003.1"/>
</dbReference>
<dbReference type="GO" id="GO:0005507">
    <property type="term" value="F:copper ion binding"/>
    <property type="evidence" value="ECO:0007669"/>
    <property type="project" value="InterPro"/>
</dbReference>
<dbReference type="PANTHER" id="PTHR30204">
    <property type="entry name" value="REDOX-CYCLING DRUG-SENSING TRANSCRIPTIONAL ACTIVATOR SOXR"/>
    <property type="match status" value="1"/>
</dbReference>
<evidence type="ECO:0000256" key="5">
    <source>
        <dbReference type="ARBA" id="ARBA00023163"/>
    </source>
</evidence>
<dbReference type="PRINTS" id="PR00040">
    <property type="entry name" value="HTHMERR"/>
</dbReference>
<dbReference type="GO" id="GO:0005737">
    <property type="term" value="C:cytoplasm"/>
    <property type="evidence" value="ECO:0007669"/>
    <property type="project" value="UniProtKB-SubCell"/>
</dbReference>
<evidence type="ECO:0000256" key="6">
    <source>
        <dbReference type="SAM" id="Coils"/>
    </source>
</evidence>
<dbReference type="PANTHER" id="PTHR30204:SF94">
    <property type="entry name" value="HEAVY METAL-DEPENDENT TRANSCRIPTIONAL REGULATOR HI_0293-RELATED"/>
    <property type="match status" value="1"/>
</dbReference>
<comment type="subcellular location">
    <subcellularLocation>
        <location evidence="1">Cytoplasm</location>
    </subcellularLocation>
</comment>
<dbReference type="NCBIfam" id="TIGR02044">
    <property type="entry name" value="CueR"/>
    <property type="match status" value="1"/>
</dbReference>
<evidence type="ECO:0000256" key="2">
    <source>
        <dbReference type="ARBA" id="ARBA00022490"/>
    </source>
</evidence>
<feature type="coiled-coil region" evidence="6">
    <location>
        <begin position="86"/>
        <end position="113"/>
    </location>
</feature>
<dbReference type="InterPro" id="IPR011789">
    <property type="entry name" value="CueR"/>
</dbReference>